<name>A0A380TUI8_ACTLI</name>
<dbReference type="Proteomes" id="UP000254253">
    <property type="component" value="Unassembled WGS sequence"/>
</dbReference>
<evidence type="ECO:0000313" key="1">
    <source>
        <dbReference type="EMBL" id="SUT91445.1"/>
    </source>
</evidence>
<protein>
    <submittedName>
        <fullName evidence="1">Uncharacterized protein</fullName>
    </submittedName>
</protein>
<dbReference type="RefSeq" id="WP_115589981.1">
    <property type="nucleotide sequence ID" value="NZ_UFRN01000002.1"/>
</dbReference>
<reference evidence="1 2" key="1">
    <citation type="submission" date="2018-06" db="EMBL/GenBank/DDBJ databases">
        <authorList>
            <consortium name="Pathogen Informatics"/>
            <person name="Doyle S."/>
        </authorList>
    </citation>
    <scope>NUCLEOTIDE SEQUENCE [LARGE SCALE GENOMIC DNA]</scope>
    <source>
        <strain evidence="1 2">NCTC4191</strain>
    </source>
</reference>
<evidence type="ECO:0000313" key="2">
    <source>
        <dbReference type="Proteomes" id="UP000254253"/>
    </source>
</evidence>
<proteinExistence type="predicted"/>
<keyword evidence="2" id="KW-1185">Reference proteome</keyword>
<sequence length="64" mass="7573">MEIISARVARNLNLVCDCFVGDSSKCIVFFTNIKTKKTLRIFETESAFEAEEYYQKVKDVMRWR</sequence>
<accession>A0A380TUI8</accession>
<dbReference type="AlphaFoldDB" id="A0A380TUI8"/>
<dbReference type="EMBL" id="UFRN01000002">
    <property type="protein sequence ID" value="SUT91445.1"/>
    <property type="molecule type" value="Genomic_DNA"/>
</dbReference>
<organism evidence="1 2">
    <name type="scientific">Actinobacillus lignieresii</name>
    <dbReference type="NCBI Taxonomy" id="720"/>
    <lineage>
        <taxon>Bacteria</taxon>
        <taxon>Pseudomonadati</taxon>
        <taxon>Pseudomonadota</taxon>
        <taxon>Gammaproteobacteria</taxon>
        <taxon>Pasteurellales</taxon>
        <taxon>Pasteurellaceae</taxon>
        <taxon>Actinobacillus</taxon>
    </lineage>
</organism>
<gene>
    <name evidence="1" type="ORF">NCTC4191_00555</name>
</gene>